<protein>
    <recommendedName>
        <fullName evidence="4">Peptidase M14 carboxypeptidase A domain-containing protein</fullName>
    </recommendedName>
</protein>
<dbReference type="SUPFAM" id="SSF53187">
    <property type="entry name" value="Zn-dependent exopeptidases"/>
    <property type="match status" value="1"/>
</dbReference>
<accession>A0A4V1AH34</accession>
<organism evidence="2 3">
    <name type="scientific">Flavobacterium nackdongense</name>
    <dbReference type="NCBI Taxonomy" id="2547394"/>
    <lineage>
        <taxon>Bacteria</taxon>
        <taxon>Pseudomonadati</taxon>
        <taxon>Bacteroidota</taxon>
        <taxon>Flavobacteriia</taxon>
        <taxon>Flavobacteriales</taxon>
        <taxon>Flavobacteriaceae</taxon>
        <taxon>Flavobacterium</taxon>
    </lineage>
</organism>
<dbReference type="Gene3D" id="3.40.630.10">
    <property type="entry name" value="Zn peptidases"/>
    <property type="match status" value="1"/>
</dbReference>
<evidence type="ECO:0000313" key="2">
    <source>
        <dbReference type="EMBL" id="QBN20152.1"/>
    </source>
</evidence>
<evidence type="ECO:0008006" key="4">
    <source>
        <dbReference type="Google" id="ProtNLM"/>
    </source>
</evidence>
<dbReference type="Proteomes" id="UP000291124">
    <property type="component" value="Chromosome"/>
</dbReference>
<feature type="chain" id="PRO_5020972574" description="Peptidase M14 carboxypeptidase A domain-containing protein" evidence="1">
    <location>
        <begin position="18"/>
        <end position="575"/>
    </location>
</feature>
<keyword evidence="3" id="KW-1185">Reference proteome</keyword>
<feature type="signal peptide" evidence="1">
    <location>
        <begin position="1"/>
        <end position="17"/>
    </location>
</feature>
<name>A0A4V1AH34_9FLAO</name>
<dbReference type="EMBL" id="CP037933">
    <property type="protein sequence ID" value="QBN20152.1"/>
    <property type="molecule type" value="Genomic_DNA"/>
</dbReference>
<reference evidence="3" key="1">
    <citation type="submission" date="2019-03" db="EMBL/GenBank/DDBJ databases">
        <title>Flavobacterium sp.</title>
        <authorList>
            <person name="Kim H."/>
        </authorList>
    </citation>
    <scope>NUCLEOTIDE SEQUENCE [LARGE SCALE GENOMIC DNA]</scope>
    <source>
        <strain evidence="3">GS13</strain>
    </source>
</reference>
<keyword evidence="1" id="KW-0732">Signal</keyword>
<proteinExistence type="predicted"/>
<dbReference type="RefSeq" id="WP_133277654.1">
    <property type="nucleotide sequence ID" value="NZ_CP037933.1"/>
</dbReference>
<sequence>MRFIKLAVLLFSTMLLAQKNSKYDTYFEKGNGNQSADYAEILRYYQELDTDFETIKVKNMGLTDSGEPLQIVIFNADKEFNFDATSSKAIILINNGIHPGEPDGIDASMQLYRDLALGKIKIPANVILIAIPVYNIGGCLNRNSTTRVNQDGPEAYGFRGNARNFDLNRDFIKSDTKNTLSFVEIFQKYNPDVFIDNHVSNGADYQYTLTYIMTEPKKLGNTLGDYMKNEVTPSITKDLQQKKIETTPYVNVWRGTPDEGFQQFFDSPRYTTGYTSLFNSIGFVVETHMLKDYASRVKATYEFMTSTINYVDKNYKTIKNKRLENEKQFEPQKKYTLKWEIDSSKITKIPFLGYEGKIKKSDLTSGSRLYYDQQIPYSKSIPFLADFKSAQEITIPNGYLIPQGFWPVIDLLKANNLKFSRLKNDTIIVVESYRIADYSTSKNAYEGHYAHYNTKVTSSTIKMHFKKGDYLFTTQQKGVKFLLETLEPAAVDSYFNWNFFDTILQQKEGYSDYVFEDLANDYLNKNPDLRAKLEQKKTEDKAFAENPEAQLDWVHKNSIYYEKAHLQYPIYRIVE</sequence>
<gene>
    <name evidence="2" type="ORF">E1750_15545</name>
</gene>
<evidence type="ECO:0000256" key="1">
    <source>
        <dbReference type="SAM" id="SignalP"/>
    </source>
</evidence>
<dbReference type="OrthoDB" id="9767214at2"/>
<evidence type="ECO:0000313" key="3">
    <source>
        <dbReference type="Proteomes" id="UP000291124"/>
    </source>
</evidence>
<dbReference type="CDD" id="cd06241">
    <property type="entry name" value="M14-like"/>
    <property type="match status" value="1"/>
</dbReference>
<dbReference type="KEGG" id="fnk:E1750_15545"/>
<dbReference type="AlphaFoldDB" id="A0A4V1AH34"/>